<dbReference type="KEGG" id="dni:HX89_12530"/>
<accession>A0A075JND0</accession>
<evidence type="ECO:0000313" key="4">
    <source>
        <dbReference type="EMBL" id="AIF41623.1"/>
    </source>
</evidence>
<dbReference type="InterPro" id="IPR008927">
    <property type="entry name" value="6-PGluconate_DH-like_C_sf"/>
</dbReference>
<dbReference type="Proteomes" id="UP000027986">
    <property type="component" value="Chromosome"/>
</dbReference>
<dbReference type="InterPro" id="IPR018931">
    <property type="entry name" value="DUF2520"/>
</dbReference>
<dbReference type="Pfam" id="PF10727">
    <property type="entry name" value="Rossmann-like"/>
    <property type="match status" value="1"/>
</dbReference>
<protein>
    <submittedName>
        <fullName evidence="4">Glycerol-3-phosphate dehydrogenase</fullName>
    </submittedName>
</protein>
<dbReference type="InterPro" id="IPR037108">
    <property type="entry name" value="TM1727-like_C_sf"/>
</dbReference>
<proteinExistence type="predicted"/>
<feature type="compositionally biased region" description="Gly residues" evidence="1">
    <location>
        <begin position="302"/>
        <end position="313"/>
    </location>
</feature>
<dbReference type="OrthoDB" id="8650434at2"/>
<sequence>MTFEQPTPLPGAPSLRVGVIGAGRVGAVLGAALRKAGHDVVAVSGVSEASRERAEALLPGVPVQQPVGVAAAADLVLLTVPDDELAALVHGLDFPGTLGPRIVVHTSGAQGIGVLAPVVEAGGVPLAIHPAMTFSGTAVDLTRLAGCPFAVTAMPDHRMVADALVLDMGGEPFTVDEADRTQYHAALAHGSNHLVTLVAQAAELLRRIDVDDPGRLLRPLLEAALDNALERGDKALTGPVARGDAGTLTRHLDMLEALAHTGVALDIPPTYRALALATAQRSSARGALTPMQIDAVLTALEGRGGPPGQGGVGPEPPTP</sequence>
<dbReference type="HOGENOM" id="CLU_055635_0_0_11"/>
<dbReference type="RefSeq" id="WP_038569494.1">
    <property type="nucleotide sequence ID" value="NZ_CP008889.1"/>
</dbReference>
<dbReference type="InterPro" id="IPR036291">
    <property type="entry name" value="NAD(P)-bd_dom_sf"/>
</dbReference>
<dbReference type="EMBL" id="CP008889">
    <property type="protein sequence ID" value="AIF41623.1"/>
    <property type="molecule type" value="Genomic_DNA"/>
</dbReference>
<evidence type="ECO:0000313" key="5">
    <source>
        <dbReference type="Proteomes" id="UP000027986"/>
    </source>
</evidence>
<dbReference type="InterPro" id="IPR019665">
    <property type="entry name" value="OxRdtase/DH_put_Rossmann_dom"/>
</dbReference>
<dbReference type="SUPFAM" id="SSF48179">
    <property type="entry name" value="6-phosphogluconate dehydrogenase C-terminal domain-like"/>
    <property type="match status" value="1"/>
</dbReference>
<dbReference type="SUPFAM" id="SSF51735">
    <property type="entry name" value="NAD(P)-binding Rossmann-fold domains"/>
    <property type="match status" value="1"/>
</dbReference>
<reference evidence="4 5" key="1">
    <citation type="submission" date="2014-07" db="EMBL/GenBank/DDBJ databases">
        <title>Genome Sequencing of Dermacoccus nishinomiyaensis.</title>
        <authorList>
            <person name="Hong K.W."/>
            <person name="Chan K.G."/>
        </authorList>
    </citation>
    <scope>NUCLEOTIDE SEQUENCE [LARGE SCALE GENOMIC DNA]</scope>
    <source>
        <strain evidence="4 5">M25</strain>
    </source>
</reference>
<feature type="domain" description="DUF2520" evidence="3">
    <location>
        <begin position="147"/>
        <end position="277"/>
    </location>
</feature>
<organism evidence="4 5">
    <name type="scientific">Dermacoccus nishinomiyaensis</name>
    <dbReference type="NCBI Taxonomy" id="1274"/>
    <lineage>
        <taxon>Bacteria</taxon>
        <taxon>Bacillati</taxon>
        <taxon>Actinomycetota</taxon>
        <taxon>Actinomycetes</taxon>
        <taxon>Micrococcales</taxon>
        <taxon>Dermacoccaceae</taxon>
        <taxon>Dermacoccus</taxon>
    </lineage>
</organism>
<evidence type="ECO:0000256" key="1">
    <source>
        <dbReference type="SAM" id="MobiDB-lite"/>
    </source>
</evidence>
<dbReference type="eggNOG" id="COG5495">
    <property type="taxonomic scope" value="Bacteria"/>
</dbReference>
<gene>
    <name evidence="4" type="ORF">HX89_12530</name>
</gene>
<name>A0A075JND0_9MICO</name>
<dbReference type="PANTHER" id="PTHR40459">
    <property type="entry name" value="CONSERVED HYPOTHETICAL ALANINE AND LEUCINE RICH PROTEIN"/>
    <property type="match status" value="1"/>
</dbReference>
<evidence type="ECO:0000259" key="2">
    <source>
        <dbReference type="Pfam" id="PF10727"/>
    </source>
</evidence>
<dbReference type="Pfam" id="PF10728">
    <property type="entry name" value="DUF2520"/>
    <property type="match status" value="1"/>
</dbReference>
<feature type="domain" description="Putative oxidoreductase/dehydrogenase Rossmann-like" evidence="2">
    <location>
        <begin position="13"/>
        <end position="130"/>
    </location>
</feature>
<evidence type="ECO:0000259" key="3">
    <source>
        <dbReference type="Pfam" id="PF10728"/>
    </source>
</evidence>
<keyword evidence="5" id="KW-1185">Reference proteome</keyword>
<dbReference type="AlphaFoldDB" id="A0A075JND0"/>
<dbReference type="Gene3D" id="3.40.50.720">
    <property type="entry name" value="NAD(P)-binding Rossmann-like Domain"/>
    <property type="match status" value="1"/>
</dbReference>
<dbReference type="GeneID" id="41841894"/>
<feature type="region of interest" description="Disordered" evidence="1">
    <location>
        <begin position="300"/>
        <end position="319"/>
    </location>
</feature>
<dbReference type="PANTHER" id="PTHR40459:SF1">
    <property type="entry name" value="CONSERVED HYPOTHETICAL ALANINE AND LEUCINE RICH PROTEIN"/>
    <property type="match status" value="1"/>
</dbReference>
<dbReference type="Gene3D" id="1.10.1040.20">
    <property type="entry name" value="ProC-like, C-terminal domain"/>
    <property type="match status" value="1"/>
</dbReference>